<sequence>MSILTEILSGLTVCPALLINDKAGSSGREIILEEFMRKFSRNGTKVVVLNLNPLTSFQIDLYLTLNNLKSKDEVIQLICVLQEDIADQKEIAVVRPIFSTIISVCSSNAQIKYPSFELQHYKSNGKYFTEKRILYKDAEGNLKIQPITASEAPAEKQQTNVHDNISTFRHGLNTDELKARENLVLPYQRMTLDNLPLRGQGKIEYEPEESDTWDEMDDYDPDDDLEI</sequence>
<comment type="pathway">
    <text evidence="3">tRNA modification; 5-methoxycarbonylmethyl-2-thiouridine-tRNA biosynthesis.</text>
</comment>
<evidence type="ECO:0000256" key="1">
    <source>
        <dbReference type="ARBA" id="ARBA00004123"/>
    </source>
</evidence>
<evidence type="ECO:0000256" key="7">
    <source>
        <dbReference type="ARBA" id="ARBA00022694"/>
    </source>
</evidence>
<protein>
    <recommendedName>
        <fullName evidence="5">Elongator complex protein 5</fullName>
    </recommendedName>
</protein>
<evidence type="ECO:0000313" key="11">
    <source>
        <dbReference type="Proteomes" id="UP000494165"/>
    </source>
</evidence>
<reference evidence="10 11" key="1">
    <citation type="submission" date="2020-04" db="EMBL/GenBank/DDBJ databases">
        <authorList>
            <person name="Alioto T."/>
            <person name="Alioto T."/>
            <person name="Gomez Garrido J."/>
        </authorList>
    </citation>
    <scope>NUCLEOTIDE SEQUENCE [LARGE SCALE GENOMIC DNA]</scope>
</reference>
<dbReference type="PANTHER" id="PTHR15641">
    <property type="entry name" value="ELONGATOR COMPLEX PROTEIN 5"/>
    <property type="match status" value="1"/>
</dbReference>
<organism evidence="10 11">
    <name type="scientific">Cloeon dipterum</name>
    <dbReference type="NCBI Taxonomy" id="197152"/>
    <lineage>
        <taxon>Eukaryota</taxon>
        <taxon>Metazoa</taxon>
        <taxon>Ecdysozoa</taxon>
        <taxon>Arthropoda</taxon>
        <taxon>Hexapoda</taxon>
        <taxon>Insecta</taxon>
        <taxon>Pterygota</taxon>
        <taxon>Palaeoptera</taxon>
        <taxon>Ephemeroptera</taxon>
        <taxon>Pisciforma</taxon>
        <taxon>Baetidae</taxon>
        <taxon>Cloeon</taxon>
    </lineage>
</organism>
<evidence type="ECO:0000313" key="10">
    <source>
        <dbReference type="EMBL" id="CAB3370484.1"/>
    </source>
</evidence>
<feature type="compositionally biased region" description="Acidic residues" evidence="9">
    <location>
        <begin position="206"/>
        <end position="227"/>
    </location>
</feature>
<keyword evidence="8" id="KW-0539">Nucleus</keyword>
<evidence type="ECO:0000256" key="9">
    <source>
        <dbReference type="SAM" id="MobiDB-lite"/>
    </source>
</evidence>
<comment type="caution">
    <text evidence="10">The sequence shown here is derived from an EMBL/GenBank/DDBJ whole genome shotgun (WGS) entry which is preliminary data.</text>
</comment>
<keyword evidence="11" id="KW-1185">Reference proteome</keyword>
<dbReference type="AlphaFoldDB" id="A0A8S1CLS7"/>
<name>A0A8S1CLS7_9INSE</name>
<dbReference type="GO" id="GO:0005634">
    <property type="term" value="C:nucleus"/>
    <property type="evidence" value="ECO:0007669"/>
    <property type="project" value="UniProtKB-SubCell"/>
</dbReference>
<dbReference type="InterPro" id="IPR019519">
    <property type="entry name" value="Elp5"/>
</dbReference>
<evidence type="ECO:0000256" key="3">
    <source>
        <dbReference type="ARBA" id="ARBA00005043"/>
    </source>
</evidence>
<dbReference type="Proteomes" id="UP000494165">
    <property type="component" value="Unassembled WGS sequence"/>
</dbReference>
<accession>A0A8S1CLS7</accession>
<evidence type="ECO:0000256" key="8">
    <source>
        <dbReference type="ARBA" id="ARBA00023242"/>
    </source>
</evidence>
<comment type="subcellular location">
    <subcellularLocation>
        <location evidence="2">Cytoplasm</location>
    </subcellularLocation>
    <subcellularLocation>
        <location evidence="1">Nucleus</location>
    </subcellularLocation>
</comment>
<dbReference type="EMBL" id="CADEPI010000053">
    <property type="protein sequence ID" value="CAB3370484.1"/>
    <property type="molecule type" value="Genomic_DNA"/>
</dbReference>
<evidence type="ECO:0000256" key="6">
    <source>
        <dbReference type="ARBA" id="ARBA00022490"/>
    </source>
</evidence>
<evidence type="ECO:0000256" key="2">
    <source>
        <dbReference type="ARBA" id="ARBA00004496"/>
    </source>
</evidence>
<dbReference type="PANTHER" id="PTHR15641:SF1">
    <property type="entry name" value="ELONGATOR COMPLEX PROTEIN 5"/>
    <property type="match status" value="1"/>
</dbReference>
<proteinExistence type="inferred from homology"/>
<dbReference type="GO" id="GO:0000049">
    <property type="term" value="F:tRNA binding"/>
    <property type="evidence" value="ECO:0007669"/>
    <property type="project" value="TreeGrafter"/>
</dbReference>
<keyword evidence="7" id="KW-0819">tRNA processing</keyword>
<dbReference type="GO" id="GO:0033588">
    <property type="term" value="C:elongator holoenzyme complex"/>
    <property type="evidence" value="ECO:0007669"/>
    <property type="project" value="InterPro"/>
</dbReference>
<evidence type="ECO:0000256" key="4">
    <source>
        <dbReference type="ARBA" id="ARBA00009567"/>
    </source>
</evidence>
<dbReference type="OrthoDB" id="166907at2759"/>
<dbReference type="GO" id="GO:0002098">
    <property type="term" value="P:tRNA wobble uridine modification"/>
    <property type="evidence" value="ECO:0007669"/>
    <property type="project" value="InterPro"/>
</dbReference>
<dbReference type="GO" id="GO:0005829">
    <property type="term" value="C:cytosol"/>
    <property type="evidence" value="ECO:0007669"/>
    <property type="project" value="TreeGrafter"/>
</dbReference>
<keyword evidence="6" id="KW-0963">Cytoplasm</keyword>
<comment type="similarity">
    <text evidence="4">Belongs to the ELP5 family.</text>
</comment>
<evidence type="ECO:0000256" key="5">
    <source>
        <dbReference type="ARBA" id="ARBA00020264"/>
    </source>
</evidence>
<feature type="region of interest" description="Disordered" evidence="9">
    <location>
        <begin position="198"/>
        <end position="227"/>
    </location>
</feature>
<gene>
    <name evidence="10" type="ORF">CLODIP_2_CD08172</name>
</gene>